<dbReference type="PROSITE" id="PS00211">
    <property type="entry name" value="ABC_TRANSPORTER_1"/>
    <property type="match status" value="1"/>
</dbReference>
<dbReference type="STRING" id="525909.Afer_0667"/>
<dbReference type="GO" id="GO:0016887">
    <property type="term" value="F:ATP hydrolysis activity"/>
    <property type="evidence" value="ECO:0007669"/>
    <property type="project" value="InterPro"/>
</dbReference>
<accession>C7LY13</accession>
<dbReference type="CDD" id="cd03293">
    <property type="entry name" value="ABC_NrtD_SsuB_transporters"/>
    <property type="match status" value="1"/>
</dbReference>
<sequence>MGDHRNEAPHEAPATATALVKAAGIGKVFVDDRGRAREALGGVDLEVPPGGFLSIIGPSGCGKSTLLRIIGGLSAATTGTLEIDPSVRSRIAFVFQDHSLFPWLRVVDNAAFGLRMAGIGRAERRRRAMGWLERLGLAGVADAWPDELSGGMRQRLSLARALVTDPALLLMDEPLGALDPQTRLVVQQDLARLYEETGVTMVLVTHSLEEAIWLGDRVVAMTARPGRIADVFDVPLPRPRDEAMLDTEAFTSLRHALWSRLETEVRASMGAPS</sequence>
<dbReference type="PROSITE" id="PS50893">
    <property type="entry name" value="ABC_TRANSPORTER_2"/>
    <property type="match status" value="1"/>
</dbReference>
<dbReference type="Proteomes" id="UP000000771">
    <property type="component" value="Chromosome"/>
</dbReference>
<dbReference type="InterPro" id="IPR017871">
    <property type="entry name" value="ABC_transporter-like_CS"/>
</dbReference>
<proteinExistence type="predicted"/>
<dbReference type="AlphaFoldDB" id="C7LY13"/>
<feature type="domain" description="ABC transporter" evidence="4">
    <location>
        <begin position="20"/>
        <end position="248"/>
    </location>
</feature>
<dbReference type="PANTHER" id="PTHR42788:SF13">
    <property type="entry name" value="ALIPHATIC SULFONATES IMPORT ATP-BINDING PROTEIN SSUB"/>
    <property type="match status" value="1"/>
</dbReference>
<keyword evidence="6" id="KW-1185">Reference proteome</keyword>
<dbReference type="SUPFAM" id="SSF52540">
    <property type="entry name" value="P-loop containing nucleoside triphosphate hydrolases"/>
    <property type="match status" value="1"/>
</dbReference>
<evidence type="ECO:0000313" key="5">
    <source>
        <dbReference type="EMBL" id="ACU53621.1"/>
    </source>
</evidence>
<dbReference type="Pfam" id="PF00005">
    <property type="entry name" value="ABC_tran"/>
    <property type="match status" value="1"/>
</dbReference>
<dbReference type="InterPro" id="IPR003439">
    <property type="entry name" value="ABC_transporter-like_ATP-bd"/>
</dbReference>
<keyword evidence="2" id="KW-0547">Nucleotide-binding</keyword>
<dbReference type="HOGENOM" id="CLU_000604_1_22_11"/>
<evidence type="ECO:0000256" key="1">
    <source>
        <dbReference type="ARBA" id="ARBA00022448"/>
    </source>
</evidence>
<dbReference type="OrthoDB" id="4310860at2"/>
<dbReference type="InterPro" id="IPR027417">
    <property type="entry name" value="P-loop_NTPase"/>
</dbReference>
<dbReference type="InterPro" id="IPR050166">
    <property type="entry name" value="ABC_transporter_ATP-bind"/>
</dbReference>
<dbReference type="Gene3D" id="3.40.50.300">
    <property type="entry name" value="P-loop containing nucleotide triphosphate hydrolases"/>
    <property type="match status" value="1"/>
</dbReference>
<evidence type="ECO:0000313" key="6">
    <source>
        <dbReference type="Proteomes" id="UP000000771"/>
    </source>
</evidence>
<gene>
    <name evidence="5" type="ordered locus">Afer_0667</name>
</gene>
<name>C7LY13_ACIFD</name>
<dbReference type="InterPro" id="IPR003593">
    <property type="entry name" value="AAA+_ATPase"/>
</dbReference>
<dbReference type="GO" id="GO:0005524">
    <property type="term" value="F:ATP binding"/>
    <property type="evidence" value="ECO:0007669"/>
    <property type="project" value="UniProtKB-KW"/>
</dbReference>
<dbReference type="SMART" id="SM00382">
    <property type="entry name" value="AAA"/>
    <property type="match status" value="1"/>
</dbReference>
<evidence type="ECO:0000259" key="4">
    <source>
        <dbReference type="PROSITE" id="PS50893"/>
    </source>
</evidence>
<dbReference type="RefSeq" id="WP_015798114.1">
    <property type="nucleotide sequence ID" value="NC_013124.1"/>
</dbReference>
<dbReference type="KEGG" id="afo:Afer_0667"/>
<keyword evidence="3" id="KW-0067">ATP-binding</keyword>
<dbReference type="PANTHER" id="PTHR42788">
    <property type="entry name" value="TAURINE IMPORT ATP-BINDING PROTEIN-RELATED"/>
    <property type="match status" value="1"/>
</dbReference>
<dbReference type="EMBL" id="CP001631">
    <property type="protein sequence ID" value="ACU53621.1"/>
    <property type="molecule type" value="Genomic_DNA"/>
</dbReference>
<dbReference type="eggNOG" id="COG1116">
    <property type="taxonomic scope" value="Bacteria"/>
</dbReference>
<organism evidence="5 6">
    <name type="scientific">Acidimicrobium ferrooxidans (strain DSM 10331 / JCM 15462 / NBRC 103882 / ICP)</name>
    <dbReference type="NCBI Taxonomy" id="525909"/>
    <lineage>
        <taxon>Bacteria</taxon>
        <taxon>Bacillati</taxon>
        <taxon>Actinomycetota</taxon>
        <taxon>Acidimicrobiia</taxon>
        <taxon>Acidimicrobiales</taxon>
        <taxon>Acidimicrobiaceae</taxon>
        <taxon>Acidimicrobium</taxon>
    </lineage>
</organism>
<reference evidence="5 6" key="1">
    <citation type="journal article" date="2009" name="Stand. Genomic Sci.">
        <title>Complete genome sequence of Acidimicrobium ferrooxidans type strain (ICP).</title>
        <authorList>
            <person name="Clum A."/>
            <person name="Nolan M."/>
            <person name="Lang E."/>
            <person name="Glavina Del Rio T."/>
            <person name="Tice H."/>
            <person name="Copeland A."/>
            <person name="Cheng J.F."/>
            <person name="Lucas S."/>
            <person name="Chen F."/>
            <person name="Bruce D."/>
            <person name="Goodwin L."/>
            <person name="Pitluck S."/>
            <person name="Ivanova N."/>
            <person name="Mavrommatis K."/>
            <person name="Mikhailova N."/>
            <person name="Pati A."/>
            <person name="Chen A."/>
            <person name="Palaniappan K."/>
            <person name="Goker M."/>
            <person name="Spring S."/>
            <person name="Land M."/>
            <person name="Hauser L."/>
            <person name="Chang Y.J."/>
            <person name="Jeffries C.C."/>
            <person name="Chain P."/>
            <person name="Bristow J."/>
            <person name="Eisen J.A."/>
            <person name="Markowitz V."/>
            <person name="Hugenholtz P."/>
            <person name="Kyrpides N.C."/>
            <person name="Klenk H.P."/>
            <person name="Lapidus A."/>
        </authorList>
    </citation>
    <scope>NUCLEOTIDE SEQUENCE [LARGE SCALE GENOMIC DNA]</scope>
    <source>
        <strain evidence="6">DSM 10331 / JCM 15462 / NBRC 103882 / ICP</strain>
    </source>
</reference>
<evidence type="ECO:0000256" key="3">
    <source>
        <dbReference type="ARBA" id="ARBA00022840"/>
    </source>
</evidence>
<protein>
    <submittedName>
        <fullName evidence="5">ABC transporter related</fullName>
    </submittedName>
</protein>
<keyword evidence="1" id="KW-0813">Transport</keyword>
<evidence type="ECO:0000256" key="2">
    <source>
        <dbReference type="ARBA" id="ARBA00022741"/>
    </source>
</evidence>